<proteinExistence type="predicted"/>
<reference evidence="1" key="1">
    <citation type="journal article" date="2019" name="bioRxiv">
        <title>The Genome of the Zebra Mussel, Dreissena polymorpha: A Resource for Invasive Species Research.</title>
        <authorList>
            <person name="McCartney M.A."/>
            <person name="Auch B."/>
            <person name="Kono T."/>
            <person name="Mallez S."/>
            <person name="Zhang Y."/>
            <person name="Obille A."/>
            <person name="Becker A."/>
            <person name="Abrahante J.E."/>
            <person name="Garbe J."/>
            <person name="Badalamenti J.P."/>
            <person name="Herman A."/>
            <person name="Mangelson H."/>
            <person name="Liachko I."/>
            <person name="Sullivan S."/>
            <person name="Sone E.D."/>
            <person name="Koren S."/>
            <person name="Silverstein K.A.T."/>
            <person name="Beckman K.B."/>
            <person name="Gohl D.M."/>
        </authorList>
    </citation>
    <scope>NUCLEOTIDE SEQUENCE</scope>
    <source>
        <strain evidence="1">Duluth1</strain>
        <tissue evidence="1">Whole animal</tissue>
    </source>
</reference>
<sequence>MAASYVSLTLAAAELHTVFGIPKKCAALARLDYDQLPGPSGLGLDVAPAPAPE</sequence>
<name>A0A9D3Y9H1_DREPO</name>
<accession>A0A9D3Y9H1</accession>
<protein>
    <submittedName>
        <fullName evidence="1">Uncharacterized protein</fullName>
    </submittedName>
</protein>
<dbReference type="AlphaFoldDB" id="A0A9D3Y9H1"/>
<evidence type="ECO:0000313" key="2">
    <source>
        <dbReference type="Proteomes" id="UP000828390"/>
    </source>
</evidence>
<dbReference type="Proteomes" id="UP000828390">
    <property type="component" value="Unassembled WGS sequence"/>
</dbReference>
<dbReference type="EMBL" id="JAIWYP010000016">
    <property type="protein sequence ID" value="KAH3696273.1"/>
    <property type="molecule type" value="Genomic_DNA"/>
</dbReference>
<organism evidence="1 2">
    <name type="scientific">Dreissena polymorpha</name>
    <name type="common">Zebra mussel</name>
    <name type="synonym">Mytilus polymorpha</name>
    <dbReference type="NCBI Taxonomy" id="45954"/>
    <lineage>
        <taxon>Eukaryota</taxon>
        <taxon>Metazoa</taxon>
        <taxon>Spiralia</taxon>
        <taxon>Lophotrochozoa</taxon>
        <taxon>Mollusca</taxon>
        <taxon>Bivalvia</taxon>
        <taxon>Autobranchia</taxon>
        <taxon>Heteroconchia</taxon>
        <taxon>Euheterodonta</taxon>
        <taxon>Imparidentia</taxon>
        <taxon>Neoheterodontei</taxon>
        <taxon>Myida</taxon>
        <taxon>Dreissenoidea</taxon>
        <taxon>Dreissenidae</taxon>
        <taxon>Dreissena</taxon>
    </lineage>
</organism>
<comment type="caution">
    <text evidence="1">The sequence shown here is derived from an EMBL/GenBank/DDBJ whole genome shotgun (WGS) entry which is preliminary data.</text>
</comment>
<evidence type="ECO:0000313" key="1">
    <source>
        <dbReference type="EMBL" id="KAH3696273.1"/>
    </source>
</evidence>
<keyword evidence="2" id="KW-1185">Reference proteome</keyword>
<reference evidence="1" key="2">
    <citation type="submission" date="2020-11" db="EMBL/GenBank/DDBJ databases">
        <authorList>
            <person name="McCartney M.A."/>
            <person name="Auch B."/>
            <person name="Kono T."/>
            <person name="Mallez S."/>
            <person name="Becker A."/>
            <person name="Gohl D.M."/>
            <person name="Silverstein K.A.T."/>
            <person name="Koren S."/>
            <person name="Bechman K.B."/>
            <person name="Herman A."/>
            <person name="Abrahante J.E."/>
            <person name="Garbe J."/>
        </authorList>
    </citation>
    <scope>NUCLEOTIDE SEQUENCE</scope>
    <source>
        <strain evidence="1">Duluth1</strain>
        <tissue evidence="1">Whole animal</tissue>
    </source>
</reference>
<gene>
    <name evidence="1" type="ORF">DPMN_083738</name>
</gene>